<dbReference type="AlphaFoldDB" id="A0A4C2EIZ1"/>
<protein>
    <submittedName>
        <fullName evidence="1">Uncharacterized protein</fullName>
    </submittedName>
</protein>
<dbReference type="Pfam" id="PF25857">
    <property type="entry name" value="DUF7957"/>
    <property type="match status" value="1"/>
</dbReference>
<dbReference type="SUPFAM" id="SSF50998">
    <property type="entry name" value="Quinoprotein alcohol dehydrogenase-like"/>
    <property type="match status" value="1"/>
</dbReference>
<gene>
    <name evidence="1" type="ORF">Harman_23990</name>
</gene>
<dbReference type="RefSeq" id="WP_137684041.1">
    <property type="nucleotide sequence ID" value="NZ_BIXZ01000003.1"/>
</dbReference>
<dbReference type="InterPro" id="IPR058263">
    <property type="entry name" value="DUF7957"/>
</dbReference>
<keyword evidence="2" id="KW-1185">Reference proteome</keyword>
<evidence type="ECO:0000313" key="1">
    <source>
        <dbReference type="EMBL" id="GCF14464.1"/>
    </source>
</evidence>
<dbReference type="InterPro" id="IPR011047">
    <property type="entry name" value="Quinoprotein_ADH-like_sf"/>
</dbReference>
<dbReference type="Proteomes" id="UP000304382">
    <property type="component" value="Unassembled WGS sequence"/>
</dbReference>
<sequence>MSEISHAGNTLKIGNEDIHLRSEIKEVTQLPNKILVTIMADPDDRPETLSNIVCYSYNGDFLWSIDVPDRSASYGEPSYKGVVVEDGNVYAYNWNTYKYRVDLDDGSIEELHKAGK</sequence>
<proteinExistence type="predicted"/>
<name>A0A4C2EIZ1_9EURY</name>
<dbReference type="EMBL" id="BIXZ01000003">
    <property type="protein sequence ID" value="GCF14464.1"/>
    <property type="molecule type" value="Genomic_DNA"/>
</dbReference>
<organism evidence="1 2">
    <name type="scientific">Haloarcula mannanilytica</name>
    <dbReference type="NCBI Taxonomy" id="2509225"/>
    <lineage>
        <taxon>Archaea</taxon>
        <taxon>Methanobacteriati</taxon>
        <taxon>Methanobacteriota</taxon>
        <taxon>Stenosarchaea group</taxon>
        <taxon>Halobacteria</taxon>
        <taxon>Halobacteriales</taxon>
        <taxon>Haloarculaceae</taxon>
        <taxon>Haloarcula</taxon>
    </lineage>
</organism>
<reference evidence="1 2" key="1">
    <citation type="submission" date="2019-02" db="EMBL/GenBank/DDBJ databases">
        <title>Haloarcula mannanilyticum sp. nov., a mannan degrading haloarchaeon isolated from commercial salt.</title>
        <authorList>
            <person name="Enomoto S."/>
            <person name="Shimane Y."/>
            <person name="Kamekura M."/>
            <person name="Ito T."/>
            <person name="Moriya O."/>
            <person name="Ihara K."/>
            <person name="Takahashi-Ando N."/>
            <person name="Fukushima Y."/>
            <person name="Yoshida Y."/>
            <person name="Usama R."/>
            <person name="Takai K."/>
            <person name="Minegishi H."/>
        </authorList>
    </citation>
    <scope>NUCLEOTIDE SEQUENCE [LARGE SCALE GENOMIC DNA]</scope>
    <source>
        <strain evidence="1 2">MD130-1</strain>
    </source>
</reference>
<evidence type="ECO:0000313" key="2">
    <source>
        <dbReference type="Proteomes" id="UP000304382"/>
    </source>
</evidence>
<accession>A0A4C2EIZ1</accession>
<comment type="caution">
    <text evidence="1">The sequence shown here is derived from an EMBL/GenBank/DDBJ whole genome shotgun (WGS) entry which is preliminary data.</text>
</comment>